<protein>
    <submittedName>
        <fullName evidence="1">Uncharacterized protein</fullName>
    </submittedName>
</protein>
<dbReference type="Proteomes" id="UP001164768">
    <property type="component" value="Plasmid pBRV479"/>
</dbReference>
<sequence>MNAGFRYVYRSLNRVNC</sequence>
<accession>A0AB38X8S9</accession>
<proteinExistence type="predicted"/>
<evidence type="ECO:0000313" key="2">
    <source>
        <dbReference type="Proteomes" id="UP001164768"/>
    </source>
</evidence>
<organism evidence="1 2">
    <name type="scientific">Levilactobacillus brevis</name>
    <name type="common">Lactobacillus brevis</name>
    <dbReference type="NCBI Taxonomy" id="1580"/>
    <lineage>
        <taxon>Bacteria</taxon>
        <taxon>Bacillati</taxon>
        <taxon>Bacillota</taxon>
        <taxon>Bacilli</taxon>
        <taxon>Lactobacillales</taxon>
        <taxon>Lactobacillaceae</taxon>
        <taxon>Levilactobacillus</taxon>
    </lineage>
</organism>
<dbReference type="AlphaFoldDB" id="A0AB38X8S9"/>
<gene>
    <name evidence="1" type="ORF">ORR04_13510</name>
</gene>
<reference evidence="1" key="1">
    <citation type="submission" date="2022-11" db="EMBL/GenBank/DDBJ databases">
        <title>Whole genome sequence of Levilactobacillus brevis SMB091.</title>
        <authorList>
            <person name="Kim J.-M."/>
            <person name="Kim O.-C."/>
            <person name="Choi Y.H."/>
            <person name="Han N.S."/>
            <person name="Hurh B."/>
        </authorList>
    </citation>
    <scope>NUCLEOTIDE SEQUENCE</scope>
    <source>
        <strain evidence="1">SMB091</strain>
        <plasmid evidence="1">pBRV479</plasmid>
    </source>
</reference>
<name>A0AB38X8S9_LEVBR</name>
<keyword evidence="1" id="KW-0614">Plasmid</keyword>
<geneLocation type="plasmid" evidence="1 2">
    <name>pBRV479</name>
</geneLocation>
<dbReference type="EMBL" id="CP113122">
    <property type="protein sequence ID" value="WAD03134.1"/>
    <property type="molecule type" value="Genomic_DNA"/>
</dbReference>
<evidence type="ECO:0000313" key="1">
    <source>
        <dbReference type="EMBL" id="WAD03134.1"/>
    </source>
</evidence>